<dbReference type="InterPro" id="IPR052163">
    <property type="entry name" value="DGC-Regulatory_Protein"/>
</dbReference>
<evidence type="ECO:0000259" key="3">
    <source>
        <dbReference type="PROSITE" id="PS50887"/>
    </source>
</evidence>
<keyword evidence="2" id="KW-1133">Transmembrane helix</keyword>
<name>A0ABY5G7Q2_VIBPE</name>
<dbReference type="Gene3D" id="3.30.70.270">
    <property type="match status" value="1"/>
</dbReference>
<evidence type="ECO:0000256" key="2">
    <source>
        <dbReference type="SAM" id="Phobius"/>
    </source>
</evidence>
<organism evidence="4 5">
    <name type="scientific">Vibrio pelagius</name>
    <dbReference type="NCBI Taxonomy" id="28169"/>
    <lineage>
        <taxon>Bacteria</taxon>
        <taxon>Pseudomonadati</taxon>
        <taxon>Pseudomonadota</taxon>
        <taxon>Gammaproteobacteria</taxon>
        <taxon>Vibrionales</taxon>
        <taxon>Vibrionaceae</taxon>
        <taxon>Vibrio</taxon>
    </lineage>
</organism>
<feature type="coiled-coil region" evidence="1">
    <location>
        <begin position="245"/>
        <end position="272"/>
    </location>
</feature>
<keyword evidence="1" id="KW-0175">Coiled coil</keyword>
<keyword evidence="5" id="KW-1185">Reference proteome</keyword>
<dbReference type="PANTHER" id="PTHR46663:SF2">
    <property type="entry name" value="GGDEF DOMAIN-CONTAINING PROTEIN"/>
    <property type="match status" value="1"/>
</dbReference>
<dbReference type="NCBIfam" id="TIGR00254">
    <property type="entry name" value="GGDEF"/>
    <property type="match status" value="1"/>
</dbReference>
<feature type="domain" description="GGDEF" evidence="3">
    <location>
        <begin position="300"/>
        <end position="430"/>
    </location>
</feature>
<keyword evidence="2" id="KW-0472">Membrane</keyword>
<reference evidence="4" key="1">
    <citation type="submission" date="2022-01" db="EMBL/GenBank/DDBJ databases">
        <title>Alginate degradation mechanism of Vibrio pelagius WXL662.</title>
        <authorList>
            <person name="He X."/>
        </authorList>
    </citation>
    <scope>NUCLEOTIDE SEQUENCE</scope>
    <source>
        <strain evidence="4">WXL662</strain>
    </source>
</reference>
<dbReference type="CDD" id="cd01949">
    <property type="entry name" value="GGDEF"/>
    <property type="match status" value="1"/>
</dbReference>
<evidence type="ECO:0000256" key="1">
    <source>
        <dbReference type="SAM" id="Coils"/>
    </source>
</evidence>
<dbReference type="PROSITE" id="PS50887">
    <property type="entry name" value="GGDEF"/>
    <property type="match status" value="1"/>
</dbReference>
<dbReference type="InterPro" id="IPR000160">
    <property type="entry name" value="GGDEF_dom"/>
</dbReference>
<proteinExistence type="predicted"/>
<dbReference type="Pfam" id="PF00990">
    <property type="entry name" value="GGDEF"/>
    <property type="match status" value="1"/>
</dbReference>
<feature type="transmembrane region" description="Helical" evidence="2">
    <location>
        <begin position="169"/>
        <end position="189"/>
    </location>
</feature>
<dbReference type="SMART" id="SM00267">
    <property type="entry name" value="GGDEF"/>
    <property type="match status" value="1"/>
</dbReference>
<dbReference type="InterPro" id="IPR043128">
    <property type="entry name" value="Rev_trsase/Diguanyl_cyclase"/>
</dbReference>
<dbReference type="RefSeq" id="WP_255232014.1">
    <property type="nucleotide sequence ID" value="NZ_CP090615.1"/>
</dbReference>
<dbReference type="InterPro" id="IPR029787">
    <property type="entry name" value="Nucleotide_cyclase"/>
</dbReference>
<dbReference type="Gene3D" id="6.10.340.10">
    <property type="match status" value="1"/>
</dbReference>
<dbReference type="Proteomes" id="UP001059120">
    <property type="component" value="Chromosome 2"/>
</dbReference>
<evidence type="ECO:0000313" key="5">
    <source>
        <dbReference type="Proteomes" id="UP001059120"/>
    </source>
</evidence>
<gene>
    <name evidence="4" type="ORF">LZI70_17815</name>
</gene>
<keyword evidence="2" id="KW-0812">Transmembrane</keyword>
<protein>
    <submittedName>
        <fullName evidence="4">GGDEF domain-containing protein</fullName>
    </submittedName>
</protein>
<dbReference type="EMBL" id="CP090615">
    <property type="protein sequence ID" value="UTT86214.1"/>
    <property type="molecule type" value="Genomic_DNA"/>
</dbReference>
<accession>A0ABY5G7Q2</accession>
<dbReference type="PANTHER" id="PTHR46663">
    <property type="entry name" value="DIGUANYLATE CYCLASE DGCT-RELATED"/>
    <property type="match status" value="1"/>
</dbReference>
<evidence type="ECO:0000313" key="4">
    <source>
        <dbReference type="EMBL" id="UTT86214.1"/>
    </source>
</evidence>
<dbReference type="SUPFAM" id="SSF55073">
    <property type="entry name" value="Nucleotide cyclase"/>
    <property type="match status" value="1"/>
</dbReference>
<sequence length="439" mass="50790">MMKKSLLVKMLIFCSLNILLICNLAVVLGYQYKTNNENNLNHLLIIELQLDVDLLRLYLQNYAYYQDASSLNELLELQERLSVSWNQKDKFVSNNLHDRLDQLEDLLSNEVSFNKEKRIKLEKRELVERDSIIKSRMNILVQEMQQFLNQSHKKLIKKEKSQLVSIMKYYTPALIVLSITSVIVAFLLLKSFIKGSKSLNLGFKHLRDGTLDYSIDKSGLDKEFQEICNEFNEMTRLLHQNVVSKQSMRLEIESQTKLLKQQKRRLQLLAEKDPLTGVLNRRVLERELVKSMDKSDRTGLNLAVVFIDLDRFKEINDTYGHDAGDIILQEVSKRLIESTRKTDIISRFGGDEFVVVLDLLTCEEKTTKIVYKILSEICKPIEYDGNQLSVGASIGVAFYPKDGRDVLKLADKAMYEAKLSEQSKVVLYKDNELGYNQAI</sequence>